<dbReference type="HOGENOM" id="CLU_2027511_0_0_1"/>
<dbReference type="STRING" id="40296.A0A0A2LBZ2"/>
<comment type="caution">
    <text evidence="1">The sequence shown here is derived from an EMBL/GenBank/DDBJ whole genome shotgun (WGS) entry which is preliminary data.</text>
</comment>
<accession>A0A0A2LBZ2</accession>
<organism evidence="1 2">
    <name type="scientific">Penicillium italicum</name>
    <name type="common">Blue mold</name>
    <dbReference type="NCBI Taxonomy" id="40296"/>
    <lineage>
        <taxon>Eukaryota</taxon>
        <taxon>Fungi</taxon>
        <taxon>Dikarya</taxon>
        <taxon>Ascomycota</taxon>
        <taxon>Pezizomycotina</taxon>
        <taxon>Eurotiomycetes</taxon>
        <taxon>Eurotiomycetidae</taxon>
        <taxon>Eurotiales</taxon>
        <taxon>Aspergillaceae</taxon>
        <taxon>Penicillium</taxon>
    </lineage>
</organism>
<proteinExistence type="predicted"/>
<gene>
    <name evidence="1" type="ORF">PITC_090770</name>
</gene>
<reference evidence="1 2" key="1">
    <citation type="journal article" date="2015" name="Mol. Plant Microbe Interact.">
        <title>Genome, transcriptome, and functional analyses of Penicillium expansum provide new insights into secondary metabolism and pathogenicity.</title>
        <authorList>
            <person name="Ballester A.R."/>
            <person name="Marcet-Houben M."/>
            <person name="Levin E."/>
            <person name="Sela N."/>
            <person name="Selma-Lazaro C."/>
            <person name="Carmona L."/>
            <person name="Wisniewski M."/>
            <person name="Droby S."/>
            <person name="Gonzalez-Candelas L."/>
            <person name="Gabaldon T."/>
        </authorList>
    </citation>
    <scope>NUCLEOTIDE SEQUENCE [LARGE SCALE GENOMIC DNA]</scope>
    <source>
        <strain evidence="1 2">PHI-1</strain>
    </source>
</reference>
<keyword evidence="2" id="KW-1185">Reference proteome</keyword>
<evidence type="ECO:0000313" key="1">
    <source>
        <dbReference type="EMBL" id="KGO76723.1"/>
    </source>
</evidence>
<dbReference type="Proteomes" id="UP000030104">
    <property type="component" value="Unassembled WGS sequence"/>
</dbReference>
<dbReference type="EMBL" id="JQGA01000239">
    <property type="protein sequence ID" value="KGO76723.1"/>
    <property type="molecule type" value="Genomic_DNA"/>
</dbReference>
<name>A0A0A2LBZ2_PENIT</name>
<sequence>MNIAFCELDQFDFTYLSAYLPIYGDNNAKCCFALQLPWSVPCLWPCWSCTTSHSCNTAVNNPKPYTASSEFLAFCIFQVSIRLSKAVSEKRWIDHLQNEHAVRRNSNKQTFLSHNIITTREP</sequence>
<evidence type="ECO:0000313" key="2">
    <source>
        <dbReference type="Proteomes" id="UP000030104"/>
    </source>
</evidence>
<protein>
    <submittedName>
        <fullName evidence="1">Uncharacterized protein</fullName>
    </submittedName>
</protein>
<dbReference type="PhylomeDB" id="A0A0A2LBZ2"/>
<dbReference type="AlphaFoldDB" id="A0A0A2LBZ2"/>